<dbReference type="Gramene" id="Pp3c6_26280V3.1">
    <property type="protein sequence ID" value="PAC:32976015.CDS.1"/>
    <property type="gene ID" value="Pp3c6_26280"/>
</dbReference>
<gene>
    <name evidence="3" type="primary">LOC112283813</name>
    <name evidence="2" type="ORF">PHYPA_009503</name>
</gene>
<dbReference type="GeneID" id="112283813"/>
<evidence type="ECO:0000256" key="1">
    <source>
        <dbReference type="SAM" id="MobiDB-lite"/>
    </source>
</evidence>
<dbReference type="EnsemblPlants" id="Pp3c6_26280V3.3">
    <property type="protein sequence ID" value="PAC:32976017.CDS.1"/>
    <property type="gene ID" value="Pp3c6_26280"/>
</dbReference>
<dbReference type="AlphaFoldDB" id="A0A2K1KH79"/>
<dbReference type="Gramene" id="Pp3c6_26280V3.2">
    <property type="protein sequence ID" value="PAC:32976016.CDS.1"/>
    <property type="gene ID" value="Pp3c6_26280"/>
</dbReference>
<dbReference type="Gramene" id="Pp3c6_26280V3.3">
    <property type="protein sequence ID" value="PAC:32976017.CDS.1"/>
    <property type="gene ID" value="Pp3c6_26280"/>
</dbReference>
<reference evidence="3" key="3">
    <citation type="submission" date="2020-12" db="UniProtKB">
        <authorList>
            <consortium name="EnsemblPlants"/>
        </authorList>
    </citation>
    <scope>IDENTIFICATION</scope>
</reference>
<name>A0A2K1KH79_PHYPA</name>
<dbReference type="OrthoDB" id="10661694at2759"/>
<organism evidence="2">
    <name type="scientific">Physcomitrium patens</name>
    <name type="common">Spreading-leaved earth moss</name>
    <name type="synonym">Physcomitrella patens</name>
    <dbReference type="NCBI Taxonomy" id="3218"/>
    <lineage>
        <taxon>Eukaryota</taxon>
        <taxon>Viridiplantae</taxon>
        <taxon>Streptophyta</taxon>
        <taxon>Embryophyta</taxon>
        <taxon>Bryophyta</taxon>
        <taxon>Bryophytina</taxon>
        <taxon>Bryopsida</taxon>
        <taxon>Funariidae</taxon>
        <taxon>Funariales</taxon>
        <taxon>Funariaceae</taxon>
        <taxon>Physcomitrium</taxon>
    </lineage>
</organism>
<accession>A0A2K1KH79</accession>
<feature type="region of interest" description="Disordered" evidence="1">
    <location>
        <begin position="208"/>
        <end position="236"/>
    </location>
</feature>
<dbReference type="KEGG" id="ppp:112283813"/>
<feature type="region of interest" description="Disordered" evidence="1">
    <location>
        <begin position="39"/>
        <end position="62"/>
    </location>
</feature>
<evidence type="ECO:0000313" key="2">
    <source>
        <dbReference type="EMBL" id="PNR53128.1"/>
    </source>
</evidence>
<dbReference type="EnsemblPlants" id="Pp3c6_26280V3.1">
    <property type="protein sequence ID" value="PAC:32976015.CDS.1"/>
    <property type="gene ID" value="Pp3c6_26280"/>
</dbReference>
<feature type="region of interest" description="Disordered" evidence="1">
    <location>
        <begin position="1"/>
        <end position="24"/>
    </location>
</feature>
<dbReference type="EnsemblPlants" id="Pp3c6_26280V3.2">
    <property type="protein sequence ID" value="PAC:32976016.CDS.1"/>
    <property type="gene ID" value="Pp3c6_26280"/>
</dbReference>
<proteinExistence type="predicted"/>
<reference evidence="2 4" key="1">
    <citation type="journal article" date="2008" name="Science">
        <title>The Physcomitrella genome reveals evolutionary insights into the conquest of land by plants.</title>
        <authorList>
            <person name="Rensing S."/>
            <person name="Lang D."/>
            <person name="Zimmer A."/>
            <person name="Terry A."/>
            <person name="Salamov A."/>
            <person name="Shapiro H."/>
            <person name="Nishiyama T."/>
            <person name="Perroud P.-F."/>
            <person name="Lindquist E."/>
            <person name="Kamisugi Y."/>
            <person name="Tanahashi T."/>
            <person name="Sakakibara K."/>
            <person name="Fujita T."/>
            <person name="Oishi K."/>
            <person name="Shin-I T."/>
            <person name="Kuroki Y."/>
            <person name="Toyoda A."/>
            <person name="Suzuki Y."/>
            <person name="Hashimoto A."/>
            <person name="Yamaguchi K."/>
            <person name="Sugano A."/>
            <person name="Kohara Y."/>
            <person name="Fujiyama A."/>
            <person name="Anterola A."/>
            <person name="Aoki S."/>
            <person name="Ashton N."/>
            <person name="Barbazuk W.B."/>
            <person name="Barker E."/>
            <person name="Bennetzen J."/>
            <person name="Bezanilla M."/>
            <person name="Blankenship R."/>
            <person name="Cho S.H."/>
            <person name="Dutcher S."/>
            <person name="Estelle M."/>
            <person name="Fawcett J.A."/>
            <person name="Gundlach H."/>
            <person name="Hanada K."/>
            <person name="Heyl A."/>
            <person name="Hicks K.A."/>
            <person name="Hugh J."/>
            <person name="Lohr M."/>
            <person name="Mayer K."/>
            <person name="Melkozernov A."/>
            <person name="Murata T."/>
            <person name="Nelson D."/>
            <person name="Pils B."/>
            <person name="Prigge M."/>
            <person name="Reiss B."/>
            <person name="Renner T."/>
            <person name="Rombauts S."/>
            <person name="Rushton P."/>
            <person name="Sanderfoot A."/>
            <person name="Schween G."/>
            <person name="Shiu S.-H."/>
            <person name="Stueber K."/>
            <person name="Theodoulou F.L."/>
            <person name="Tu H."/>
            <person name="Van de Peer Y."/>
            <person name="Verrier P.J."/>
            <person name="Waters E."/>
            <person name="Wood A."/>
            <person name="Yang L."/>
            <person name="Cove D."/>
            <person name="Cuming A."/>
            <person name="Hasebe M."/>
            <person name="Lucas S."/>
            <person name="Mishler D.B."/>
            <person name="Reski R."/>
            <person name="Grigoriev I."/>
            <person name="Quatrano R.S."/>
            <person name="Boore J.L."/>
        </authorList>
    </citation>
    <scope>NUCLEOTIDE SEQUENCE [LARGE SCALE GENOMIC DNA]</scope>
    <source>
        <strain evidence="3 4">cv. Gransden 2004</strain>
    </source>
</reference>
<keyword evidence="4" id="KW-1185">Reference proteome</keyword>
<dbReference type="RefSeq" id="XP_024378790.1">
    <property type="nucleotide sequence ID" value="XM_024523022.2"/>
</dbReference>
<dbReference type="Proteomes" id="UP000006727">
    <property type="component" value="Chromosome 6"/>
</dbReference>
<reference evidence="2 4" key="2">
    <citation type="journal article" date="2018" name="Plant J.">
        <title>The Physcomitrella patens chromosome-scale assembly reveals moss genome structure and evolution.</title>
        <authorList>
            <person name="Lang D."/>
            <person name="Ullrich K.K."/>
            <person name="Murat F."/>
            <person name="Fuchs J."/>
            <person name="Jenkins J."/>
            <person name="Haas F.B."/>
            <person name="Piednoel M."/>
            <person name="Gundlach H."/>
            <person name="Van Bel M."/>
            <person name="Meyberg R."/>
            <person name="Vives C."/>
            <person name="Morata J."/>
            <person name="Symeonidi A."/>
            <person name="Hiss M."/>
            <person name="Muchero W."/>
            <person name="Kamisugi Y."/>
            <person name="Saleh O."/>
            <person name="Blanc G."/>
            <person name="Decker E.L."/>
            <person name="van Gessel N."/>
            <person name="Grimwood J."/>
            <person name="Hayes R.D."/>
            <person name="Graham S.W."/>
            <person name="Gunter L.E."/>
            <person name="McDaniel S.F."/>
            <person name="Hoernstein S.N.W."/>
            <person name="Larsson A."/>
            <person name="Li F.W."/>
            <person name="Perroud P.F."/>
            <person name="Phillips J."/>
            <person name="Ranjan P."/>
            <person name="Rokshar D.S."/>
            <person name="Rothfels C.J."/>
            <person name="Schneider L."/>
            <person name="Shu S."/>
            <person name="Stevenson D.W."/>
            <person name="Thummler F."/>
            <person name="Tillich M."/>
            <person name="Villarreal Aguilar J.C."/>
            <person name="Widiez T."/>
            <person name="Wong G.K."/>
            <person name="Wymore A."/>
            <person name="Zhang Y."/>
            <person name="Zimmer A.D."/>
            <person name="Quatrano R.S."/>
            <person name="Mayer K.F.X."/>
            <person name="Goodstein D."/>
            <person name="Casacuberta J.M."/>
            <person name="Vandepoele K."/>
            <person name="Reski R."/>
            <person name="Cuming A.C."/>
            <person name="Tuskan G.A."/>
            <person name="Maumus F."/>
            <person name="Salse J."/>
            <person name="Schmutz J."/>
            <person name="Rensing S.A."/>
        </authorList>
    </citation>
    <scope>NUCLEOTIDE SEQUENCE [LARGE SCALE GENOMIC DNA]</scope>
    <source>
        <strain evidence="3 4">cv. Gransden 2004</strain>
    </source>
</reference>
<evidence type="ECO:0000313" key="3">
    <source>
        <dbReference type="EnsemblPlants" id="PAC:32976015.CDS.1"/>
    </source>
</evidence>
<evidence type="ECO:0000313" key="4">
    <source>
        <dbReference type="Proteomes" id="UP000006727"/>
    </source>
</evidence>
<dbReference type="PaxDb" id="3218-PP1S53_58V6.1"/>
<sequence>MSRYSRLPTVGSGTSEERVRYTPSNSAQATFKLEGVREKKSCHSTGNGNIYNGVPRHRRGNSASGISVKRLREGQLMDKHSADVSMPEHFLGTALEDLDDIERQTWQKHWADALMKVQSLRHSGAGTRSERWYGIGTDIYRSAPVTSLDAHLTSSARKSNAHAASLNYWNYYPGPSVHREIPTSQIDTTIEGNDTVDFDARKNSLVDGAVPKRDGKKNRGGTPGRGAKTVTKTENADSPLETLKRSILSDNGYEVRQGRASIDHVPENCIPQVKNKASNTGCSSNSTSFKQFSDSQIPKLHSALGGRVQRTQSHRYGRLSGQKPDPSPLFDVIDNNSGTHQNETAPNSMLKKAISMREGGAHADAVMEMAQVYADSMCGVPKTLDCASCGRNLGIIVQGNPGVDLAFCQACRPTSSQWKKPILDNAAGFKKKKNGIMQFCRKMLRLEQKSI</sequence>
<protein>
    <submittedName>
        <fullName evidence="2 3">Uncharacterized protein</fullName>
    </submittedName>
</protein>
<dbReference type="EMBL" id="ABEU02000006">
    <property type="protein sequence ID" value="PNR53128.1"/>
    <property type="molecule type" value="Genomic_DNA"/>
</dbReference>